<reference evidence="9 10" key="1">
    <citation type="submission" date="2019-03" db="EMBL/GenBank/DDBJ databases">
        <title>Genomic Encyclopedia of Type Strains, Phase IV (KMG-IV): sequencing the most valuable type-strain genomes for metagenomic binning, comparative biology and taxonomic classification.</title>
        <authorList>
            <person name="Goeker M."/>
        </authorList>
    </citation>
    <scope>NUCLEOTIDE SEQUENCE [LARGE SCALE GENOMIC DNA]</scope>
    <source>
        <strain evidence="9 10">DSM 100556</strain>
    </source>
</reference>
<organism evidence="9 10">
    <name type="scientific">Kineothrix alysoides</name>
    <dbReference type="NCBI Taxonomy" id="1469948"/>
    <lineage>
        <taxon>Bacteria</taxon>
        <taxon>Bacillati</taxon>
        <taxon>Bacillota</taxon>
        <taxon>Clostridia</taxon>
        <taxon>Lachnospirales</taxon>
        <taxon>Lachnospiraceae</taxon>
        <taxon>Kineothrix</taxon>
    </lineage>
</organism>
<sequence length="312" mass="35046">MSKNAQMALGYKKKRPFNAVSVPAEIVINIVMTLFCAACVIPFIFVVIISFTAEESIRQIGYSFTPVSWGVEAYKYIMKLGDQLWLSYFNSFFITIVGTILSVLICVLYSYALFRRDFKYRSFFSFFSFFTMLFGGGLVPTYMVCKQMLGLSDNYAALIVPLLVNPFNIIVMRTFFQSSVPEELIEAAAIDGSGEYNTLFRIIVPIAKPGIATIALLNALAYWNEWFIALLYVRERAKIPLQYLLMQMQRNVEYLAKNSANMGADAVAAASKLPTQSLRMALVVLIVVPIAFAYPFFQRYIIAGLTIGSVKG</sequence>
<dbReference type="Proteomes" id="UP000295718">
    <property type="component" value="Unassembled WGS sequence"/>
</dbReference>
<keyword evidence="10" id="KW-1185">Reference proteome</keyword>
<keyword evidence="2" id="KW-0813">Transport</keyword>
<name>A0A4R1QVR2_9FIRM</name>
<evidence type="ECO:0000256" key="7">
    <source>
        <dbReference type="SAM" id="Phobius"/>
    </source>
</evidence>
<accession>A0A4R1QVR2</accession>
<dbReference type="GO" id="GO:0055085">
    <property type="term" value="P:transmembrane transport"/>
    <property type="evidence" value="ECO:0007669"/>
    <property type="project" value="InterPro"/>
</dbReference>
<evidence type="ECO:0000256" key="4">
    <source>
        <dbReference type="ARBA" id="ARBA00022692"/>
    </source>
</evidence>
<dbReference type="PANTHER" id="PTHR43744">
    <property type="entry name" value="ABC TRANSPORTER PERMEASE PROTEIN MG189-RELATED-RELATED"/>
    <property type="match status" value="1"/>
</dbReference>
<dbReference type="InterPro" id="IPR035906">
    <property type="entry name" value="MetI-like_sf"/>
</dbReference>
<evidence type="ECO:0000259" key="8">
    <source>
        <dbReference type="PROSITE" id="PS50928"/>
    </source>
</evidence>
<keyword evidence="3" id="KW-1003">Cell membrane</keyword>
<dbReference type="SUPFAM" id="SSF161098">
    <property type="entry name" value="MetI-like"/>
    <property type="match status" value="1"/>
</dbReference>
<dbReference type="STRING" id="1469948.GCA_000732725_02282"/>
<comment type="subcellular location">
    <subcellularLocation>
        <location evidence="1">Cell membrane</location>
        <topology evidence="1">Multi-pass membrane protein</topology>
    </subcellularLocation>
</comment>
<feature type="transmembrane region" description="Helical" evidence="7">
    <location>
        <begin position="211"/>
        <end position="233"/>
    </location>
</feature>
<keyword evidence="6 7" id="KW-0472">Membrane</keyword>
<proteinExistence type="predicted"/>
<evidence type="ECO:0000256" key="3">
    <source>
        <dbReference type="ARBA" id="ARBA00022475"/>
    </source>
</evidence>
<gene>
    <name evidence="9" type="ORF">EDD76_107161</name>
</gene>
<comment type="caution">
    <text evidence="9">The sequence shown here is derived from an EMBL/GenBank/DDBJ whole genome shotgun (WGS) entry which is preliminary data.</text>
</comment>
<dbReference type="CDD" id="cd06261">
    <property type="entry name" value="TM_PBP2"/>
    <property type="match status" value="1"/>
</dbReference>
<evidence type="ECO:0000256" key="1">
    <source>
        <dbReference type="ARBA" id="ARBA00004651"/>
    </source>
</evidence>
<dbReference type="RefSeq" id="WP_242843300.1">
    <property type="nucleotide sequence ID" value="NZ_JPNB01000002.1"/>
</dbReference>
<evidence type="ECO:0000256" key="5">
    <source>
        <dbReference type="ARBA" id="ARBA00022989"/>
    </source>
</evidence>
<feature type="transmembrane region" description="Helical" evidence="7">
    <location>
        <begin position="280"/>
        <end position="297"/>
    </location>
</feature>
<dbReference type="AlphaFoldDB" id="A0A4R1QVR2"/>
<dbReference type="Gene3D" id="1.10.3720.10">
    <property type="entry name" value="MetI-like"/>
    <property type="match status" value="1"/>
</dbReference>
<feature type="transmembrane region" description="Helical" evidence="7">
    <location>
        <begin position="85"/>
        <end position="111"/>
    </location>
</feature>
<evidence type="ECO:0000256" key="2">
    <source>
        <dbReference type="ARBA" id="ARBA00022448"/>
    </source>
</evidence>
<protein>
    <submittedName>
        <fullName evidence="9">Carbohydrate ABC transporter membrane protein 2 (CUT1 family)</fullName>
    </submittedName>
</protein>
<feature type="transmembrane region" description="Helical" evidence="7">
    <location>
        <begin position="123"/>
        <end position="143"/>
    </location>
</feature>
<dbReference type="PROSITE" id="PS50928">
    <property type="entry name" value="ABC_TM1"/>
    <property type="match status" value="1"/>
</dbReference>
<keyword evidence="5 7" id="KW-1133">Transmembrane helix</keyword>
<feature type="transmembrane region" description="Helical" evidence="7">
    <location>
        <begin position="26"/>
        <end position="51"/>
    </location>
</feature>
<evidence type="ECO:0000313" key="9">
    <source>
        <dbReference type="EMBL" id="TCL58046.1"/>
    </source>
</evidence>
<dbReference type="InterPro" id="IPR000515">
    <property type="entry name" value="MetI-like"/>
</dbReference>
<feature type="domain" description="ABC transmembrane type-1" evidence="8">
    <location>
        <begin position="88"/>
        <end position="291"/>
    </location>
</feature>
<keyword evidence="4 7" id="KW-0812">Transmembrane</keyword>
<dbReference type="EMBL" id="SLUO01000007">
    <property type="protein sequence ID" value="TCL58046.1"/>
    <property type="molecule type" value="Genomic_DNA"/>
</dbReference>
<dbReference type="GO" id="GO:0005886">
    <property type="term" value="C:plasma membrane"/>
    <property type="evidence" value="ECO:0007669"/>
    <property type="project" value="UniProtKB-SubCell"/>
</dbReference>
<dbReference type="PANTHER" id="PTHR43744:SF9">
    <property type="entry name" value="POLYGALACTURONAN_RHAMNOGALACTURONAN TRANSPORT SYSTEM PERMEASE PROTEIN YTCP"/>
    <property type="match status" value="1"/>
</dbReference>
<evidence type="ECO:0000256" key="6">
    <source>
        <dbReference type="ARBA" id="ARBA00023136"/>
    </source>
</evidence>
<evidence type="ECO:0000313" key="10">
    <source>
        <dbReference type="Proteomes" id="UP000295718"/>
    </source>
</evidence>